<organism evidence="10 11">
    <name type="scientific">Funneliformis geosporum</name>
    <dbReference type="NCBI Taxonomy" id="1117311"/>
    <lineage>
        <taxon>Eukaryota</taxon>
        <taxon>Fungi</taxon>
        <taxon>Fungi incertae sedis</taxon>
        <taxon>Mucoromycota</taxon>
        <taxon>Glomeromycotina</taxon>
        <taxon>Glomeromycetes</taxon>
        <taxon>Glomerales</taxon>
        <taxon>Glomeraceae</taxon>
        <taxon>Funneliformis</taxon>
    </lineage>
</organism>
<dbReference type="GO" id="GO:0009791">
    <property type="term" value="P:post-embryonic development"/>
    <property type="evidence" value="ECO:0007669"/>
    <property type="project" value="UniProtKB-ARBA"/>
</dbReference>
<gene>
    <name evidence="10" type="ORF">FWILDA_LOCUS17274</name>
</gene>
<dbReference type="SUPFAM" id="SSF140996">
    <property type="entry name" value="Hermes dimerisation domain"/>
    <property type="match status" value="1"/>
</dbReference>
<dbReference type="GO" id="GO:0005634">
    <property type="term" value="C:nucleus"/>
    <property type="evidence" value="ECO:0007669"/>
    <property type="project" value="UniProtKB-SubCell"/>
</dbReference>
<proteinExistence type="predicted"/>
<keyword evidence="5" id="KW-0805">Transcription regulation</keyword>
<dbReference type="OrthoDB" id="2311312at2759"/>
<evidence type="ECO:0000256" key="1">
    <source>
        <dbReference type="ARBA" id="ARBA00004123"/>
    </source>
</evidence>
<evidence type="ECO:0000313" key="11">
    <source>
        <dbReference type="Proteomes" id="UP001153678"/>
    </source>
</evidence>
<dbReference type="AlphaFoldDB" id="A0A9W4T7R8"/>
<sequence length="160" mass="18320">MSEKCKQIEEIIELDLGNNSNSTSSLSKENGSDVWKHFDKFKDDNNILRAKCKYCDKGTYNMSSSNSSTGNLKKHLKLHPDKTKDSTIKQANFMIKFLNDDKSKNVFSNKTFREKLAIWIAVDDQPFTIIECPEFQDLLNFCNSEICMLTADTIKSDISK</sequence>
<dbReference type="InterPro" id="IPR036236">
    <property type="entry name" value="Znf_C2H2_sf"/>
</dbReference>
<keyword evidence="4" id="KW-0862">Zinc</keyword>
<dbReference type="EMBL" id="CAMKVN010013110">
    <property type="protein sequence ID" value="CAI2195834.1"/>
    <property type="molecule type" value="Genomic_DNA"/>
</dbReference>
<keyword evidence="3 8" id="KW-0863">Zinc-finger</keyword>
<protein>
    <submittedName>
        <fullName evidence="10">17801_t:CDS:1</fullName>
    </submittedName>
</protein>
<evidence type="ECO:0000256" key="8">
    <source>
        <dbReference type="PROSITE-ProRule" id="PRU00027"/>
    </source>
</evidence>
<dbReference type="GO" id="GO:0003677">
    <property type="term" value="F:DNA binding"/>
    <property type="evidence" value="ECO:0007669"/>
    <property type="project" value="InterPro"/>
</dbReference>
<reference evidence="10" key="1">
    <citation type="submission" date="2022-08" db="EMBL/GenBank/DDBJ databases">
        <authorList>
            <person name="Kallberg Y."/>
            <person name="Tangrot J."/>
            <person name="Rosling A."/>
        </authorList>
    </citation>
    <scope>NUCLEOTIDE SEQUENCE</scope>
    <source>
        <strain evidence="10">Wild A</strain>
    </source>
</reference>
<evidence type="ECO:0000256" key="2">
    <source>
        <dbReference type="ARBA" id="ARBA00022723"/>
    </source>
</evidence>
<dbReference type="PANTHER" id="PTHR46481:SF10">
    <property type="entry name" value="ZINC FINGER BED DOMAIN-CONTAINING PROTEIN 39"/>
    <property type="match status" value="1"/>
</dbReference>
<comment type="subcellular location">
    <subcellularLocation>
        <location evidence="1">Nucleus</location>
    </subcellularLocation>
</comment>
<name>A0A9W4T7R8_9GLOM</name>
<keyword evidence="6" id="KW-0804">Transcription</keyword>
<feature type="domain" description="BED-type" evidence="9">
    <location>
        <begin position="29"/>
        <end position="86"/>
    </location>
</feature>
<keyword evidence="2" id="KW-0479">Metal-binding</keyword>
<dbReference type="Pfam" id="PF02892">
    <property type="entry name" value="zf-BED"/>
    <property type="match status" value="1"/>
</dbReference>
<evidence type="ECO:0000259" key="9">
    <source>
        <dbReference type="PROSITE" id="PS50808"/>
    </source>
</evidence>
<feature type="non-terminal residue" evidence="10">
    <location>
        <position position="1"/>
    </location>
</feature>
<accession>A0A9W4T7R8</accession>
<evidence type="ECO:0000256" key="4">
    <source>
        <dbReference type="ARBA" id="ARBA00022833"/>
    </source>
</evidence>
<dbReference type="InterPro" id="IPR003656">
    <property type="entry name" value="Znf_BED"/>
</dbReference>
<evidence type="ECO:0000256" key="5">
    <source>
        <dbReference type="ARBA" id="ARBA00023015"/>
    </source>
</evidence>
<dbReference type="SMART" id="SM00614">
    <property type="entry name" value="ZnF_BED"/>
    <property type="match status" value="1"/>
</dbReference>
<dbReference type="PANTHER" id="PTHR46481">
    <property type="entry name" value="ZINC FINGER BED DOMAIN-CONTAINING PROTEIN 4"/>
    <property type="match status" value="1"/>
</dbReference>
<dbReference type="Proteomes" id="UP001153678">
    <property type="component" value="Unassembled WGS sequence"/>
</dbReference>
<evidence type="ECO:0000256" key="6">
    <source>
        <dbReference type="ARBA" id="ARBA00023163"/>
    </source>
</evidence>
<evidence type="ECO:0000313" key="10">
    <source>
        <dbReference type="EMBL" id="CAI2195834.1"/>
    </source>
</evidence>
<evidence type="ECO:0000256" key="3">
    <source>
        <dbReference type="ARBA" id="ARBA00022771"/>
    </source>
</evidence>
<dbReference type="GO" id="GO:0008270">
    <property type="term" value="F:zinc ion binding"/>
    <property type="evidence" value="ECO:0007669"/>
    <property type="project" value="UniProtKB-KW"/>
</dbReference>
<dbReference type="PROSITE" id="PS50808">
    <property type="entry name" value="ZF_BED"/>
    <property type="match status" value="1"/>
</dbReference>
<keyword evidence="7" id="KW-0539">Nucleus</keyword>
<keyword evidence="11" id="KW-1185">Reference proteome</keyword>
<comment type="caution">
    <text evidence="10">The sequence shown here is derived from an EMBL/GenBank/DDBJ whole genome shotgun (WGS) entry which is preliminary data.</text>
</comment>
<dbReference type="SUPFAM" id="SSF57667">
    <property type="entry name" value="beta-beta-alpha zinc fingers"/>
    <property type="match status" value="1"/>
</dbReference>
<dbReference type="InterPro" id="IPR052035">
    <property type="entry name" value="ZnF_BED_domain_contain"/>
</dbReference>
<evidence type="ECO:0000256" key="7">
    <source>
        <dbReference type="ARBA" id="ARBA00023242"/>
    </source>
</evidence>